<dbReference type="RefSeq" id="WP_290109611.1">
    <property type="nucleotide sequence ID" value="NZ_JAUEPL010000002.1"/>
</dbReference>
<dbReference type="Proteomes" id="UP001174050">
    <property type="component" value="Unassembled WGS sequence"/>
</dbReference>
<keyword evidence="2" id="KW-0472">Membrane</keyword>
<evidence type="ECO:0000256" key="2">
    <source>
        <dbReference type="SAM" id="Phobius"/>
    </source>
</evidence>
<sequence length="152" mass="15879">MSLVLLMAACVLLWVSLLNVGNAVRAATGDGVPGTFTARQLSCVRHPGHETCEWVGSFRSAEGTHLRDPIRLYGRGRDSLAAGQEIAAVDVGNPGRVYGPGGSREWILTALLLVGGYGLLALLAKRHLMPPPAPRSTPRGRAASGVGPPPVP</sequence>
<name>A0ABT7YZZ2_9ACTN</name>
<accession>A0ABT7YZZ2</accession>
<feature type="region of interest" description="Disordered" evidence="1">
    <location>
        <begin position="130"/>
        <end position="152"/>
    </location>
</feature>
<reference evidence="3" key="1">
    <citation type="submission" date="2023-06" db="EMBL/GenBank/DDBJ databases">
        <title>WGS-Sequencing of Streptomyces ficellus isolate 21 collected from sand in Gara Djebilet Iron Mine in Algeria.</title>
        <authorList>
            <person name="Zegers G.P."/>
            <person name="Gomez A."/>
            <person name="Gueddou A."/>
            <person name="Zahara A.F."/>
            <person name="Worth M."/>
            <person name="Sevigny J.L."/>
            <person name="Tisa L."/>
        </authorList>
    </citation>
    <scope>NUCLEOTIDE SEQUENCE</scope>
    <source>
        <strain evidence="3">AS11</strain>
    </source>
</reference>
<evidence type="ECO:0008006" key="5">
    <source>
        <dbReference type="Google" id="ProtNLM"/>
    </source>
</evidence>
<comment type="caution">
    <text evidence="3">The sequence shown here is derived from an EMBL/GenBank/DDBJ whole genome shotgun (WGS) entry which is preliminary data.</text>
</comment>
<protein>
    <recommendedName>
        <fullName evidence="5">DUF3592 domain-containing protein</fullName>
    </recommendedName>
</protein>
<evidence type="ECO:0000313" key="3">
    <source>
        <dbReference type="EMBL" id="MDN3292806.1"/>
    </source>
</evidence>
<organism evidence="3 4">
    <name type="scientific">Streptomyces ficellus</name>
    <dbReference type="NCBI Taxonomy" id="1977088"/>
    <lineage>
        <taxon>Bacteria</taxon>
        <taxon>Bacillati</taxon>
        <taxon>Actinomycetota</taxon>
        <taxon>Actinomycetes</taxon>
        <taxon>Kitasatosporales</taxon>
        <taxon>Streptomycetaceae</taxon>
        <taxon>Streptomyces</taxon>
    </lineage>
</organism>
<proteinExistence type="predicted"/>
<evidence type="ECO:0000313" key="4">
    <source>
        <dbReference type="Proteomes" id="UP001174050"/>
    </source>
</evidence>
<keyword evidence="2" id="KW-1133">Transmembrane helix</keyword>
<keyword evidence="4" id="KW-1185">Reference proteome</keyword>
<gene>
    <name evidence="3" type="ORF">QWM81_01850</name>
</gene>
<dbReference type="EMBL" id="JAUEPL010000002">
    <property type="protein sequence ID" value="MDN3292806.1"/>
    <property type="molecule type" value="Genomic_DNA"/>
</dbReference>
<keyword evidence="2" id="KW-0812">Transmembrane</keyword>
<feature type="transmembrane region" description="Helical" evidence="2">
    <location>
        <begin position="106"/>
        <end position="124"/>
    </location>
</feature>
<evidence type="ECO:0000256" key="1">
    <source>
        <dbReference type="SAM" id="MobiDB-lite"/>
    </source>
</evidence>